<dbReference type="RefSeq" id="XP_002141636.1">
    <property type="nucleotide sequence ID" value="XM_002141600.1"/>
</dbReference>
<dbReference type="GeneID" id="6996824"/>
<dbReference type="VEuPathDB" id="CryptoDB:CMU_001580"/>
<evidence type="ECO:0000313" key="3">
    <source>
        <dbReference type="Proteomes" id="UP000001460"/>
    </source>
</evidence>
<sequence>MDPDSSNIECEQGDTEKIKDLIYREDNIPYVEPSAEDDASIVEEELSDHMSVNNSFKFRRGLALNIDILKESIRFTVTDDIGIHVQIPTIISFRDLCIEAYGIQNIEEESKHTTRHLWDDILKEDCISDSKNSDFKDLNENIKENASTKTTDINGNIKNCNNEEDYNEERTYEDVTSFLNTIKSRNKNKIQSSTDNALRRRVQDMSARLTKQGLLCDPRDYYFNPMTMTSGNAGARSREDYYDVFDDFIDDSDLVDDLGLSLEELYDRYDNKIDNDESSTNTSTRTSELIHVEYSQPTDFICDNNPMNDYSQNYDGASASSLGSILYDDENQVNYSMDSYGNLEKKENWTLKDILNNPVAKLLIQLRSDCWNYSSKKNKNGNSGANKGANSINSTICNISKSNIPVSIQDSPKTTLNNTPSIQCADLSSSSLPQQSVNCNTSNLNDEIYSFPNRTPKMVIQWFKILEEKLKTFQKAYKDCKDYYNENGNVKYDKIATLHELHEAISIINSNIERDPILCRIPSLFSSIYTDYSEVAPYDFKLIQILWDALYICLPLNLKKKQTHGAFGSNGISTTILNLLQKFDNFRSKWARLILSHNKEALYQFNFNAYEVIKTYPCIKMKSPEYIKRILDAISVYNSAISNNSNNLLKGGVNTIVLSSLSNSKEIKNNETHSSINKSKFCEHESQMNTLSIDSTLNLNLECSKPHELEIKDSQKFENSIEIGENTLEYNLNYEENSDNQLEKIENTLSLDNLQKLQNSQINDNSSRYQVTCSFISEYNKANSEVTQNQMRDSGIKDTLVTPRHHLITDGNNAETSQYDMTTQDDIVASLNDTKPESSINTQHKSMCSSEFEHILDTPIKRSANKVKLGVEKCSHEESHLSYTQPASLPIKEEGQNCLKTIPCDLVFDFGIALLDYIYGINKLRNVYKDLISANVLLKTVQREQETIPANGIKGLESMIRTYILKRFQGVQYNGQKLKDIPYRFFLNQVRLLQNKYNYRRATDKAIQKVTKNNTDLISEKDLKSQDLLQDQNLKSSNSSFDITLQISDKSFEDTTRTPSKKRSRKSAINNGTNSNSLNYDISQTEPAGINSLQNENDQSSSIALKDSTEKVKKPRNKKNKKIVIEDCKDISLNNISINKESMDINAFSHLMEHQTLGMNQMKTLDSNFED</sequence>
<gene>
    <name evidence="2" type="ORF">CMU_001580</name>
</gene>
<dbReference type="Proteomes" id="UP000001460">
    <property type="component" value="Unassembled WGS sequence"/>
</dbReference>
<accession>B6AGE6</accession>
<keyword evidence="3" id="KW-1185">Reference proteome</keyword>
<dbReference type="EMBL" id="DS989732">
    <property type="protein sequence ID" value="EEA07287.1"/>
    <property type="molecule type" value="Genomic_DNA"/>
</dbReference>
<name>B6AGE6_CRYMR</name>
<dbReference type="OMA" id="CSHEESH"/>
<evidence type="ECO:0000313" key="2">
    <source>
        <dbReference type="EMBL" id="EEA07287.1"/>
    </source>
</evidence>
<dbReference type="AlphaFoldDB" id="B6AGE6"/>
<protein>
    <recommendedName>
        <fullName evidence="4">Hpc2-related domain-containing protein</fullName>
    </recommendedName>
</protein>
<organism evidence="2 3">
    <name type="scientific">Cryptosporidium muris (strain RN66)</name>
    <dbReference type="NCBI Taxonomy" id="441375"/>
    <lineage>
        <taxon>Eukaryota</taxon>
        <taxon>Sar</taxon>
        <taxon>Alveolata</taxon>
        <taxon>Apicomplexa</taxon>
        <taxon>Conoidasida</taxon>
        <taxon>Coccidia</taxon>
        <taxon>Eucoccidiorida</taxon>
        <taxon>Eimeriorina</taxon>
        <taxon>Cryptosporidiidae</taxon>
        <taxon>Cryptosporidium</taxon>
    </lineage>
</organism>
<feature type="region of interest" description="Disordered" evidence="1">
    <location>
        <begin position="1052"/>
        <end position="1119"/>
    </location>
</feature>
<dbReference type="OrthoDB" id="341523at2759"/>
<reference evidence="2" key="1">
    <citation type="submission" date="2008-06" db="EMBL/GenBank/DDBJ databases">
        <authorList>
            <person name="Lorenzi H."/>
            <person name="Inman J."/>
            <person name="Miller J."/>
            <person name="Schobel S."/>
            <person name="Amedeo P."/>
            <person name="Caler E.V."/>
            <person name="da Silva J."/>
        </authorList>
    </citation>
    <scope>NUCLEOTIDE SEQUENCE [LARGE SCALE GENOMIC DNA]</scope>
    <source>
        <strain evidence="2">RN66</strain>
    </source>
</reference>
<proteinExistence type="predicted"/>
<evidence type="ECO:0000256" key="1">
    <source>
        <dbReference type="SAM" id="MobiDB-lite"/>
    </source>
</evidence>
<evidence type="ECO:0008006" key="4">
    <source>
        <dbReference type="Google" id="ProtNLM"/>
    </source>
</evidence>
<feature type="compositionally biased region" description="Polar residues" evidence="1">
    <location>
        <begin position="1067"/>
        <end position="1103"/>
    </location>
</feature>